<feature type="transmembrane region" description="Helical" evidence="1">
    <location>
        <begin position="106"/>
        <end position="123"/>
    </location>
</feature>
<reference evidence="2 3" key="1">
    <citation type="submission" date="2024-01" db="EMBL/GenBank/DDBJ databases">
        <title>A draft genome for a cacao thread blight-causing isolate of Paramarasmius palmivorus.</title>
        <authorList>
            <person name="Baruah I.K."/>
            <person name="Bukari Y."/>
            <person name="Amoako-Attah I."/>
            <person name="Meinhardt L.W."/>
            <person name="Bailey B.A."/>
            <person name="Cohen S.P."/>
        </authorList>
    </citation>
    <scope>NUCLEOTIDE SEQUENCE [LARGE SCALE GENOMIC DNA]</scope>
    <source>
        <strain evidence="2 3">GH-12</strain>
    </source>
</reference>
<evidence type="ECO:0000313" key="3">
    <source>
        <dbReference type="Proteomes" id="UP001383192"/>
    </source>
</evidence>
<organism evidence="2 3">
    <name type="scientific">Paramarasmius palmivorus</name>
    <dbReference type="NCBI Taxonomy" id="297713"/>
    <lineage>
        <taxon>Eukaryota</taxon>
        <taxon>Fungi</taxon>
        <taxon>Dikarya</taxon>
        <taxon>Basidiomycota</taxon>
        <taxon>Agaricomycotina</taxon>
        <taxon>Agaricomycetes</taxon>
        <taxon>Agaricomycetidae</taxon>
        <taxon>Agaricales</taxon>
        <taxon>Marasmiineae</taxon>
        <taxon>Marasmiaceae</taxon>
        <taxon>Paramarasmius</taxon>
    </lineage>
</organism>
<keyword evidence="1" id="KW-0472">Membrane</keyword>
<proteinExistence type="predicted"/>
<dbReference type="Proteomes" id="UP001383192">
    <property type="component" value="Unassembled WGS sequence"/>
</dbReference>
<comment type="caution">
    <text evidence="2">The sequence shown here is derived from an EMBL/GenBank/DDBJ whole genome shotgun (WGS) entry which is preliminary data.</text>
</comment>
<sequence length="187" mass="19905">GGLTSVTLKSIGICTLAESLMIIGNFVGFAYNIASAVFNLIITLLTAGRIWWIHRQVRAQGIYASDRLAQSISRFILESGMIYPIMSGLALITTNALPSDKYTFDPFPLAALSAGIAPTLIMVRAKLGQNVESLQEAVSDIRFTSQPARQGFGGISTTRSQVQVVSVVKNAVGDEQAGNAKEASVIV</sequence>
<dbReference type="EMBL" id="JAYKXP010000009">
    <property type="protein sequence ID" value="KAK7054298.1"/>
    <property type="molecule type" value="Genomic_DNA"/>
</dbReference>
<protein>
    <submittedName>
        <fullName evidence="2">Uncharacterized protein</fullName>
    </submittedName>
</protein>
<evidence type="ECO:0000256" key="1">
    <source>
        <dbReference type="SAM" id="Phobius"/>
    </source>
</evidence>
<name>A0AAW0DRX0_9AGAR</name>
<accession>A0AAW0DRX0</accession>
<evidence type="ECO:0000313" key="2">
    <source>
        <dbReference type="EMBL" id="KAK7054298.1"/>
    </source>
</evidence>
<keyword evidence="1" id="KW-1133">Transmembrane helix</keyword>
<dbReference type="AlphaFoldDB" id="A0AAW0DRX0"/>
<feature type="non-terminal residue" evidence="2">
    <location>
        <position position="1"/>
    </location>
</feature>
<feature type="transmembrane region" description="Helical" evidence="1">
    <location>
        <begin position="29"/>
        <end position="54"/>
    </location>
</feature>
<feature type="transmembrane region" description="Helical" evidence="1">
    <location>
        <begin position="75"/>
        <end position="94"/>
    </location>
</feature>
<keyword evidence="1" id="KW-0812">Transmembrane</keyword>
<gene>
    <name evidence="2" type="ORF">VNI00_003491</name>
</gene>
<keyword evidence="3" id="KW-1185">Reference proteome</keyword>